<evidence type="ECO:0000259" key="9">
    <source>
        <dbReference type="Pfam" id="PF02884"/>
    </source>
</evidence>
<organism evidence="12">
    <name type="scientific">Kitasatospora sp. CMC57</name>
    <dbReference type="NCBI Taxonomy" id="3231513"/>
    <lineage>
        <taxon>Bacteria</taxon>
        <taxon>Bacillati</taxon>
        <taxon>Actinomycetota</taxon>
        <taxon>Actinomycetes</taxon>
        <taxon>Kitasatosporales</taxon>
        <taxon>Streptomycetaceae</taxon>
        <taxon>Kitasatospora</taxon>
    </lineage>
</organism>
<feature type="domain" description="Polysaccharide lyase family 8 C-terminal" evidence="9">
    <location>
        <begin position="689"/>
        <end position="753"/>
    </location>
</feature>
<protein>
    <submittedName>
        <fullName evidence="12">Polysaccharide lyase 8 family protein</fullName>
    </submittedName>
</protein>
<dbReference type="Pfam" id="PF24517">
    <property type="entry name" value="CBM96"/>
    <property type="match status" value="1"/>
</dbReference>
<evidence type="ECO:0000259" key="11">
    <source>
        <dbReference type="Pfam" id="PF24517"/>
    </source>
</evidence>
<dbReference type="EMBL" id="AP035881">
    <property type="protein sequence ID" value="BFP44336.1"/>
    <property type="molecule type" value="Genomic_DNA"/>
</dbReference>
<dbReference type="Gene3D" id="2.60.220.10">
    <property type="entry name" value="Polysaccharide lyase family 8-like, C-terminal"/>
    <property type="match status" value="1"/>
</dbReference>
<dbReference type="Pfam" id="PF08124">
    <property type="entry name" value="Lyase_8_N"/>
    <property type="match status" value="1"/>
</dbReference>
<evidence type="ECO:0000256" key="3">
    <source>
        <dbReference type="ARBA" id="ARBA00022525"/>
    </source>
</evidence>
<feature type="domain" description="Polysaccharide lyase 8 N-terminal alpha-helical" evidence="10">
    <location>
        <begin position="49"/>
        <end position="374"/>
    </location>
</feature>
<dbReference type="SUPFAM" id="SSF48230">
    <property type="entry name" value="Chondroitin AC/alginate lyase"/>
    <property type="match status" value="1"/>
</dbReference>
<dbReference type="Gene3D" id="1.50.10.100">
    <property type="entry name" value="Chondroitin AC/alginate lyase"/>
    <property type="match status" value="1"/>
</dbReference>
<feature type="signal peptide" evidence="7">
    <location>
        <begin position="1"/>
        <end position="37"/>
    </location>
</feature>
<feature type="active site" evidence="6">
    <location>
        <position position="323"/>
    </location>
</feature>
<name>A0AB33JS97_9ACTN</name>
<dbReference type="AlphaFoldDB" id="A0AB33JS97"/>
<dbReference type="InterPro" id="IPR008929">
    <property type="entry name" value="Chondroitin_lyas"/>
</dbReference>
<dbReference type="SUPFAM" id="SSF74650">
    <property type="entry name" value="Galactose mutarotase-like"/>
    <property type="match status" value="1"/>
</dbReference>
<dbReference type="InterPro" id="IPR004103">
    <property type="entry name" value="Lyase_8_C"/>
</dbReference>
<proteinExistence type="inferred from homology"/>
<sequence length="971" mass="100748">MNAVPSSPLLSRRRVLQLAVGSVTLGTVLLTAAPAGAAADAYDTLRLRWRDLLTGTGFDPAAEPYATTLRGLGDRARTQYGTMAPATGSLWPDLPLGTASANITGSYLRLRTMALAWAQPGTGLTGDPALATAVVTGLDHLYANAYTPTATAYGNWWDWQIGSPQALLDTCVLVYGRLTATQLTGYLAAVDHAVPGSRLTSYSGTSTGANRVDLCRVIALCGVLGRSSAQLAAASTALSPVFPYVLSGDGLYTDGSFIQHTWVPYTGSYGEVLLGGLSKLFALLAGSAWQVSDPQRQNVFDAVANAWAPFLYNGLVMDSVGGRSVSRGRQSTDLLQLQQDDHTRGHTILGHILRLADSGAAPAAQSAGWRTAVKGWISRDHYRPYLSNAYLDVPELARAQALLSDSSVTATPEPAGAQVFAMDRAVVRRTGWAASLSLCSARTTFYETGNGEHLRGWHTNSGLLAWWGADYGNGQYSDAFWPTVDPYRLPGTTVSTKPLADAAGGAWGATRPDNVWAGGATDGTYAAVGQDLRGLSSTLAGRKSWFLLDDSVLCLGAGISCGDGVPVETTVENRNLGPTGTHGLTVDGTLQPATLGWSQQFTSARSVAISGFGGYVLPAGTTLHAKRDARTGSWHDINTNGTTEQLTRRYLTLWFDHGTDPAGAAYEYLLMPGATAATAAARAAAPTATVLANSPSVQAVSDAASGVTAANFFAAGTAGPITASAPCSVLLRESGGVLTVTVADPSRLAATVTVTLASPGWTSADPSPGVNVLSLSGTVTLLVETGGTQGAGRTVTLRKTGTTPSATATVLAPLRDAYVRDGSYADTAYGTATTLTVKNTNSSASGFSRRALLAFDTSAVPGTVRRAVLWVHGAVADSGGTQTTVQAFTTAATPWTEPTLTWNSAPAPGTPLGTGRLSTTPDWTALDVTAALTGPATTLTVWQPLGTVGLAVNLTSRENPTHQPFLEVISS</sequence>
<dbReference type="PROSITE" id="PS51318">
    <property type="entry name" value="TAT"/>
    <property type="match status" value="1"/>
</dbReference>
<evidence type="ECO:0000256" key="4">
    <source>
        <dbReference type="ARBA" id="ARBA00022729"/>
    </source>
</evidence>
<evidence type="ECO:0000256" key="6">
    <source>
        <dbReference type="PIRSR" id="PIRSR638970-1"/>
    </source>
</evidence>
<dbReference type="PANTHER" id="PTHR38481">
    <property type="entry name" value="HYALURONATE LYASE"/>
    <property type="match status" value="1"/>
</dbReference>
<comment type="similarity">
    <text evidence="2">Belongs to the polysaccharide lyase 8 family.</text>
</comment>
<dbReference type="GO" id="GO:0016837">
    <property type="term" value="F:carbon-oxygen lyase activity, acting on polysaccharides"/>
    <property type="evidence" value="ECO:0007669"/>
    <property type="project" value="UniProtKB-ARBA"/>
</dbReference>
<dbReference type="InterPro" id="IPR006311">
    <property type="entry name" value="TAT_signal"/>
</dbReference>
<evidence type="ECO:0000256" key="7">
    <source>
        <dbReference type="SAM" id="SignalP"/>
    </source>
</evidence>
<dbReference type="InterPro" id="IPR038970">
    <property type="entry name" value="Lyase_8"/>
</dbReference>
<keyword evidence="4 7" id="KW-0732">Signal</keyword>
<feature type="domain" description="Carbohydrate-binding module family 96" evidence="11">
    <location>
        <begin position="809"/>
        <end position="968"/>
    </location>
</feature>
<keyword evidence="5 12" id="KW-0456">Lyase</keyword>
<dbReference type="CDD" id="cd01083">
    <property type="entry name" value="GAG_Lyase"/>
    <property type="match status" value="1"/>
</dbReference>
<dbReference type="GO" id="GO:0005975">
    <property type="term" value="P:carbohydrate metabolic process"/>
    <property type="evidence" value="ECO:0007669"/>
    <property type="project" value="InterPro"/>
</dbReference>
<dbReference type="InterPro" id="IPR014718">
    <property type="entry name" value="GH-type_carb-bd"/>
</dbReference>
<dbReference type="RefSeq" id="WP_407986938.1">
    <property type="nucleotide sequence ID" value="NZ_AP035881.2"/>
</dbReference>
<dbReference type="InterPro" id="IPR012970">
    <property type="entry name" value="Lyase_8_alpha_N"/>
</dbReference>
<evidence type="ECO:0000256" key="5">
    <source>
        <dbReference type="ARBA" id="ARBA00023239"/>
    </source>
</evidence>
<dbReference type="GO" id="GO:0030246">
    <property type="term" value="F:carbohydrate binding"/>
    <property type="evidence" value="ECO:0007669"/>
    <property type="project" value="InterPro"/>
</dbReference>
<keyword evidence="3" id="KW-0964">Secreted</keyword>
<feature type="active site" evidence="6">
    <location>
        <position position="260"/>
    </location>
</feature>
<evidence type="ECO:0000256" key="1">
    <source>
        <dbReference type="ARBA" id="ARBA00004613"/>
    </source>
</evidence>
<feature type="domain" description="Polysaccharide lyase family 8 central" evidence="8">
    <location>
        <begin position="420"/>
        <end position="674"/>
    </location>
</feature>
<accession>A0AB33JS97</accession>
<evidence type="ECO:0000313" key="12">
    <source>
        <dbReference type="EMBL" id="BFP44336.1"/>
    </source>
</evidence>
<dbReference type="PANTHER" id="PTHR38481:SF1">
    <property type="entry name" value="HYALURONATE LYASE"/>
    <property type="match status" value="1"/>
</dbReference>
<dbReference type="InterPro" id="IPR011013">
    <property type="entry name" value="Gal_mutarotase_sf_dom"/>
</dbReference>
<comment type="subcellular location">
    <subcellularLocation>
        <location evidence="1">Secreted</location>
    </subcellularLocation>
</comment>
<dbReference type="Pfam" id="PF02278">
    <property type="entry name" value="Lyase_8"/>
    <property type="match status" value="1"/>
</dbReference>
<evidence type="ECO:0000256" key="2">
    <source>
        <dbReference type="ARBA" id="ARBA00006699"/>
    </source>
</evidence>
<feature type="active site" evidence="6">
    <location>
        <position position="269"/>
    </location>
</feature>
<dbReference type="Pfam" id="PF02884">
    <property type="entry name" value="Lyase_8_C"/>
    <property type="match status" value="1"/>
</dbReference>
<dbReference type="NCBIfam" id="NF033679">
    <property type="entry name" value="DNRLRE_dom"/>
    <property type="match status" value="1"/>
</dbReference>
<feature type="chain" id="PRO_5044199189" evidence="7">
    <location>
        <begin position="38"/>
        <end position="971"/>
    </location>
</feature>
<reference evidence="12" key="1">
    <citation type="submission" date="2024-07" db="EMBL/GenBank/DDBJ databases">
        <title>Complete genome sequences of cellulolytic bacteria, Kitasatospora sp. CMC57 and Streptomyces sp. CMC78, isolated from Japanese agricultural soil.</title>
        <authorList>
            <person name="Hashimoto T."/>
            <person name="Ito M."/>
            <person name="Iwamoto M."/>
            <person name="Fukahori D."/>
            <person name="Shoda T."/>
            <person name="Sakoda M."/>
            <person name="Morohoshi T."/>
            <person name="Mitsuboshi M."/>
            <person name="Nishizawa T."/>
        </authorList>
    </citation>
    <scope>NUCLEOTIDE SEQUENCE</scope>
    <source>
        <strain evidence="12">CMC57</strain>
    </source>
</reference>
<dbReference type="Gene3D" id="2.70.98.10">
    <property type="match status" value="1"/>
</dbReference>
<dbReference type="InterPro" id="IPR055372">
    <property type="entry name" value="CBM96"/>
</dbReference>
<dbReference type="GO" id="GO:0005576">
    <property type="term" value="C:extracellular region"/>
    <property type="evidence" value="ECO:0007669"/>
    <property type="project" value="UniProtKB-SubCell"/>
</dbReference>
<dbReference type="SUPFAM" id="SSF49863">
    <property type="entry name" value="Hyaluronate lyase-like, C-terminal domain"/>
    <property type="match status" value="1"/>
</dbReference>
<evidence type="ECO:0000259" key="10">
    <source>
        <dbReference type="Pfam" id="PF08124"/>
    </source>
</evidence>
<evidence type="ECO:0000259" key="8">
    <source>
        <dbReference type="Pfam" id="PF02278"/>
    </source>
</evidence>
<gene>
    <name evidence="12" type="ORF">KCMC57_07040</name>
</gene>
<dbReference type="InterPro" id="IPR011071">
    <property type="entry name" value="Lyase_8-like_C"/>
</dbReference>
<dbReference type="InterPro" id="IPR003159">
    <property type="entry name" value="Lyase_8_central_dom"/>
</dbReference>